<comment type="caution">
    <text evidence="2">The sequence shown here is derived from an EMBL/GenBank/DDBJ whole genome shotgun (WGS) entry which is preliminary data.</text>
</comment>
<gene>
    <name evidence="2" type="ORF">E0L32_007001</name>
</gene>
<name>A0A507B0W7_9PEZI</name>
<evidence type="ECO:0000256" key="1">
    <source>
        <dbReference type="SAM" id="SignalP"/>
    </source>
</evidence>
<dbReference type="EMBL" id="SKBQ01000041">
    <property type="protein sequence ID" value="TPX12354.1"/>
    <property type="molecule type" value="Genomic_DNA"/>
</dbReference>
<reference evidence="2 3" key="1">
    <citation type="submission" date="2019-06" db="EMBL/GenBank/DDBJ databases">
        <title>Draft genome sequence of the filamentous fungus Phialemoniopsis curvata isolated from diesel fuel.</title>
        <authorList>
            <person name="Varaljay V.A."/>
            <person name="Lyon W.J."/>
            <person name="Crouch A.L."/>
            <person name="Drake C.E."/>
            <person name="Hollomon J.M."/>
            <person name="Nadeau L.J."/>
            <person name="Nunn H.S."/>
            <person name="Stevenson B.S."/>
            <person name="Bojanowski C.L."/>
            <person name="Crookes-Goodson W.J."/>
        </authorList>
    </citation>
    <scope>NUCLEOTIDE SEQUENCE [LARGE SCALE GENOMIC DNA]</scope>
    <source>
        <strain evidence="2 3">D216</strain>
    </source>
</reference>
<accession>A0A507B0W7</accession>
<proteinExistence type="predicted"/>
<feature type="chain" id="PRO_5021246828" evidence="1">
    <location>
        <begin position="18"/>
        <end position="66"/>
    </location>
</feature>
<dbReference type="Proteomes" id="UP000319257">
    <property type="component" value="Unassembled WGS sequence"/>
</dbReference>
<dbReference type="RefSeq" id="XP_030994065.1">
    <property type="nucleotide sequence ID" value="XM_031141697.1"/>
</dbReference>
<organism evidence="2 3">
    <name type="scientific">Thyridium curvatum</name>
    <dbReference type="NCBI Taxonomy" id="1093900"/>
    <lineage>
        <taxon>Eukaryota</taxon>
        <taxon>Fungi</taxon>
        <taxon>Dikarya</taxon>
        <taxon>Ascomycota</taxon>
        <taxon>Pezizomycotina</taxon>
        <taxon>Sordariomycetes</taxon>
        <taxon>Sordariomycetidae</taxon>
        <taxon>Thyridiales</taxon>
        <taxon>Thyridiaceae</taxon>
        <taxon>Thyridium</taxon>
    </lineage>
</organism>
<dbReference type="AlphaFoldDB" id="A0A507B0W7"/>
<protein>
    <submittedName>
        <fullName evidence="2">Uncharacterized protein</fullName>
    </submittedName>
</protein>
<sequence>MRSFGVIFSLFVALAVAAPAATPEGALAQQSDRSSCDISCACQDHQCVCAFCYPGGCNWNPNGKSC</sequence>
<keyword evidence="3" id="KW-1185">Reference proteome</keyword>
<keyword evidence="1" id="KW-0732">Signal</keyword>
<evidence type="ECO:0000313" key="3">
    <source>
        <dbReference type="Proteomes" id="UP000319257"/>
    </source>
</evidence>
<feature type="signal peptide" evidence="1">
    <location>
        <begin position="1"/>
        <end position="17"/>
    </location>
</feature>
<dbReference type="InParanoid" id="A0A507B0W7"/>
<evidence type="ECO:0000313" key="2">
    <source>
        <dbReference type="EMBL" id="TPX12354.1"/>
    </source>
</evidence>
<dbReference type="GeneID" id="41974448"/>